<dbReference type="Gene3D" id="1.10.10.10">
    <property type="entry name" value="Winged helix-like DNA-binding domain superfamily/Winged helix DNA-binding domain"/>
    <property type="match status" value="1"/>
</dbReference>
<evidence type="ECO:0000313" key="7">
    <source>
        <dbReference type="EMBL" id="MDK2125743.1"/>
    </source>
</evidence>
<dbReference type="EMBL" id="JARRAF010000023">
    <property type="protein sequence ID" value="MDK2125743.1"/>
    <property type="molecule type" value="Genomic_DNA"/>
</dbReference>
<feature type="domain" description="HTH luxR-type" evidence="5">
    <location>
        <begin position="134"/>
        <end position="199"/>
    </location>
</feature>
<dbReference type="PROSITE" id="PS50110">
    <property type="entry name" value="RESPONSE_REGULATORY"/>
    <property type="match status" value="1"/>
</dbReference>
<evidence type="ECO:0000256" key="3">
    <source>
        <dbReference type="ARBA" id="ARBA00023163"/>
    </source>
</evidence>
<dbReference type="InterPro" id="IPR016032">
    <property type="entry name" value="Sig_transdc_resp-reg_C-effctor"/>
</dbReference>
<dbReference type="PRINTS" id="PR00038">
    <property type="entry name" value="HTHLUXR"/>
</dbReference>
<dbReference type="CDD" id="cd06170">
    <property type="entry name" value="LuxR_C_like"/>
    <property type="match status" value="1"/>
</dbReference>
<protein>
    <submittedName>
        <fullName evidence="7">Response regulator</fullName>
    </submittedName>
</protein>
<evidence type="ECO:0000256" key="2">
    <source>
        <dbReference type="ARBA" id="ARBA00023125"/>
    </source>
</evidence>
<name>A0ABT7E0B5_9NEIS</name>
<organism evidence="7 8">
    <name type="scientific">Parachitinimonas caeni</name>
    <dbReference type="NCBI Taxonomy" id="3031301"/>
    <lineage>
        <taxon>Bacteria</taxon>
        <taxon>Pseudomonadati</taxon>
        <taxon>Pseudomonadota</taxon>
        <taxon>Betaproteobacteria</taxon>
        <taxon>Neisseriales</taxon>
        <taxon>Chitinibacteraceae</taxon>
        <taxon>Parachitinimonas</taxon>
    </lineage>
</organism>
<dbReference type="SMART" id="SM00448">
    <property type="entry name" value="REC"/>
    <property type="match status" value="1"/>
</dbReference>
<evidence type="ECO:0000313" key="8">
    <source>
        <dbReference type="Proteomes" id="UP001172778"/>
    </source>
</evidence>
<dbReference type="InterPro" id="IPR036388">
    <property type="entry name" value="WH-like_DNA-bd_sf"/>
</dbReference>
<dbReference type="PROSITE" id="PS00622">
    <property type="entry name" value="HTH_LUXR_1"/>
    <property type="match status" value="1"/>
</dbReference>
<proteinExistence type="predicted"/>
<dbReference type="CDD" id="cd17537">
    <property type="entry name" value="REC_FixJ"/>
    <property type="match status" value="1"/>
</dbReference>
<gene>
    <name evidence="7" type="ORF">PZA18_16940</name>
</gene>
<evidence type="ECO:0000256" key="4">
    <source>
        <dbReference type="PROSITE-ProRule" id="PRU00169"/>
    </source>
</evidence>
<accession>A0ABT7E0B5</accession>
<dbReference type="Pfam" id="PF00072">
    <property type="entry name" value="Response_reg"/>
    <property type="match status" value="1"/>
</dbReference>
<dbReference type="InterPro" id="IPR000792">
    <property type="entry name" value="Tscrpt_reg_LuxR_C"/>
</dbReference>
<dbReference type="RefSeq" id="WP_284102052.1">
    <property type="nucleotide sequence ID" value="NZ_JARRAF010000023.1"/>
</dbReference>
<dbReference type="PROSITE" id="PS50043">
    <property type="entry name" value="HTH_LUXR_2"/>
    <property type="match status" value="1"/>
</dbReference>
<sequence>MNPTIYLVDDDDAIRDSLSWMLQARGLDCRDWASGEAFLASYDAGFHGCLVLDIRMGGMSGLQVFDVLLERGCTLPVIFLTGHGDIPMAVGAVKRGAYDFIEKPFNSNTLADVIEAALKQANIQRKEAASDAEIEARLRHLTPREREVMDRVLAGKLNKVIADELNLAMRTVEVHRANVFDKMGVRSAVELSQLLGSKHR</sequence>
<evidence type="ECO:0000256" key="1">
    <source>
        <dbReference type="ARBA" id="ARBA00023015"/>
    </source>
</evidence>
<dbReference type="SUPFAM" id="SSF52172">
    <property type="entry name" value="CheY-like"/>
    <property type="match status" value="1"/>
</dbReference>
<feature type="modified residue" description="4-aspartylphosphate" evidence="4">
    <location>
        <position position="53"/>
    </location>
</feature>
<keyword evidence="2" id="KW-0238">DNA-binding</keyword>
<dbReference type="Pfam" id="PF00196">
    <property type="entry name" value="GerE"/>
    <property type="match status" value="1"/>
</dbReference>
<comment type="caution">
    <text evidence="7">The sequence shown here is derived from an EMBL/GenBank/DDBJ whole genome shotgun (WGS) entry which is preliminary data.</text>
</comment>
<dbReference type="InterPro" id="IPR011006">
    <property type="entry name" value="CheY-like_superfamily"/>
</dbReference>
<keyword evidence="1" id="KW-0805">Transcription regulation</keyword>
<keyword evidence="3" id="KW-0804">Transcription</keyword>
<dbReference type="PANTHER" id="PTHR44688:SF16">
    <property type="entry name" value="DNA-BINDING TRANSCRIPTIONAL ACTIVATOR DEVR_DOSR"/>
    <property type="match status" value="1"/>
</dbReference>
<keyword evidence="8" id="KW-1185">Reference proteome</keyword>
<feature type="domain" description="Response regulatory" evidence="6">
    <location>
        <begin position="4"/>
        <end position="118"/>
    </location>
</feature>
<dbReference type="PANTHER" id="PTHR44688">
    <property type="entry name" value="DNA-BINDING TRANSCRIPTIONAL ACTIVATOR DEVR_DOSR"/>
    <property type="match status" value="1"/>
</dbReference>
<dbReference type="InterPro" id="IPR001789">
    <property type="entry name" value="Sig_transdc_resp-reg_receiver"/>
</dbReference>
<reference evidence="7" key="1">
    <citation type="submission" date="2023-03" db="EMBL/GenBank/DDBJ databases">
        <title>Chitinimonas shenzhenensis gen. nov., sp. nov., a novel member of family Burkholderiaceae isolated from activated sludge collected in Shen Zhen, China.</title>
        <authorList>
            <person name="Wang X."/>
        </authorList>
    </citation>
    <scope>NUCLEOTIDE SEQUENCE</scope>
    <source>
        <strain evidence="7">DQS-5</strain>
    </source>
</reference>
<dbReference type="Proteomes" id="UP001172778">
    <property type="component" value="Unassembled WGS sequence"/>
</dbReference>
<dbReference type="SUPFAM" id="SSF46894">
    <property type="entry name" value="C-terminal effector domain of the bipartite response regulators"/>
    <property type="match status" value="1"/>
</dbReference>
<evidence type="ECO:0000259" key="5">
    <source>
        <dbReference type="PROSITE" id="PS50043"/>
    </source>
</evidence>
<dbReference type="Gene3D" id="3.40.50.2300">
    <property type="match status" value="1"/>
</dbReference>
<dbReference type="SMART" id="SM00421">
    <property type="entry name" value="HTH_LUXR"/>
    <property type="match status" value="1"/>
</dbReference>
<evidence type="ECO:0000259" key="6">
    <source>
        <dbReference type="PROSITE" id="PS50110"/>
    </source>
</evidence>
<keyword evidence="4" id="KW-0597">Phosphoprotein</keyword>